<feature type="region of interest" description="Disordered" evidence="4">
    <location>
        <begin position="95"/>
        <end position="132"/>
    </location>
</feature>
<evidence type="ECO:0000256" key="4">
    <source>
        <dbReference type="SAM" id="MobiDB-lite"/>
    </source>
</evidence>
<sequence>MEDYHFHCFHACLATEPFVKAGLPVHGASHTLTLSAPSSSQWPRHAPHDNDATAGERGHHFLDACGRCGRLLGRNKDIFMYRGDTPFCSEECRQQEMDADEANERRRSSKQQPGAAAVERGREQKWQTTSDPQTIQVWALSIVS</sequence>
<accession>A0A921QWF2</accession>
<organism evidence="6 7">
    <name type="scientific">Sorghum bicolor</name>
    <name type="common">Sorghum</name>
    <name type="synonym">Sorghum vulgare</name>
    <dbReference type="NCBI Taxonomy" id="4558"/>
    <lineage>
        <taxon>Eukaryota</taxon>
        <taxon>Viridiplantae</taxon>
        <taxon>Streptophyta</taxon>
        <taxon>Embryophyta</taxon>
        <taxon>Tracheophyta</taxon>
        <taxon>Spermatophyta</taxon>
        <taxon>Magnoliopsida</taxon>
        <taxon>Liliopsida</taxon>
        <taxon>Poales</taxon>
        <taxon>Poaceae</taxon>
        <taxon>PACMAD clade</taxon>
        <taxon>Panicoideae</taxon>
        <taxon>Andropogonodae</taxon>
        <taxon>Andropogoneae</taxon>
        <taxon>Sorghinae</taxon>
        <taxon>Sorghum</taxon>
    </lineage>
</organism>
<evidence type="ECO:0000313" key="7">
    <source>
        <dbReference type="Proteomes" id="UP000807115"/>
    </source>
</evidence>
<evidence type="ECO:0000259" key="5">
    <source>
        <dbReference type="PROSITE" id="PS51795"/>
    </source>
</evidence>
<evidence type="ECO:0000256" key="3">
    <source>
        <dbReference type="PROSITE-ProRule" id="PRU01131"/>
    </source>
</evidence>
<name>A0A921QWF2_SORBI</name>
<comment type="caution">
    <text evidence="6">The sequence shown here is derived from an EMBL/GenBank/DDBJ whole genome shotgun (WGS) entry which is preliminary data.</text>
</comment>
<proteinExistence type="inferred from homology"/>
<dbReference type="PROSITE" id="PS51795">
    <property type="entry name" value="ZF_FLZ"/>
    <property type="match status" value="1"/>
</dbReference>
<evidence type="ECO:0000256" key="2">
    <source>
        <dbReference type="ARBA" id="ARBA00022723"/>
    </source>
</evidence>
<dbReference type="PANTHER" id="PTHR46057:SF47">
    <property type="entry name" value="OS02G0687100 PROTEIN"/>
    <property type="match status" value="1"/>
</dbReference>
<reference evidence="6" key="1">
    <citation type="journal article" date="2019" name="BMC Genomics">
        <title>A new reference genome for Sorghum bicolor reveals high levels of sequence similarity between sweet and grain genotypes: implications for the genetics of sugar metabolism.</title>
        <authorList>
            <person name="Cooper E.A."/>
            <person name="Brenton Z.W."/>
            <person name="Flinn B.S."/>
            <person name="Jenkins J."/>
            <person name="Shu S."/>
            <person name="Flowers D."/>
            <person name="Luo F."/>
            <person name="Wang Y."/>
            <person name="Xia P."/>
            <person name="Barry K."/>
            <person name="Daum C."/>
            <person name="Lipzen A."/>
            <person name="Yoshinaga Y."/>
            <person name="Schmutz J."/>
            <person name="Saski C."/>
            <person name="Vermerris W."/>
            <person name="Kresovich S."/>
        </authorList>
    </citation>
    <scope>NUCLEOTIDE SEQUENCE</scope>
</reference>
<dbReference type="Gramene" id="EES08321">
    <property type="protein sequence ID" value="EES08321"/>
    <property type="gene ID" value="SORBI_3005G094400"/>
</dbReference>
<comment type="similarity">
    <text evidence="1">Belongs to the FLZ family.</text>
</comment>
<dbReference type="GO" id="GO:0046872">
    <property type="term" value="F:metal ion binding"/>
    <property type="evidence" value="ECO:0007669"/>
    <property type="project" value="UniProtKB-KW"/>
</dbReference>
<feature type="region of interest" description="Disordered" evidence="4">
    <location>
        <begin position="35"/>
        <end position="55"/>
    </location>
</feature>
<feature type="zinc finger region" description="FLZ-type" evidence="3">
    <location>
        <begin position="60"/>
        <end position="104"/>
    </location>
</feature>
<dbReference type="Proteomes" id="UP000807115">
    <property type="component" value="Chromosome 5"/>
</dbReference>
<dbReference type="AlphaFoldDB" id="A0A921QWF2"/>
<reference evidence="6" key="2">
    <citation type="submission" date="2020-10" db="EMBL/GenBank/DDBJ databases">
        <authorList>
            <person name="Cooper E.A."/>
            <person name="Brenton Z.W."/>
            <person name="Flinn B.S."/>
            <person name="Jenkins J."/>
            <person name="Shu S."/>
            <person name="Flowers D."/>
            <person name="Luo F."/>
            <person name="Wang Y."/>
            <person name="Xia P."/>
            <person name="Barry K."/>
            <person name="Daum C."/>
            <person name="Lipzen A."/>
            <person name="Yoshinaga Y."/>
            <person name="Schmutz J."/>
            <person name="Saski C."/>
            <person name="Vermerris W."/>
            <person name="Kresovich S."/>
        </authorList>
    </citation>
    <scope>NUCLEOTIDE SEQUENCE</scope>
</reference>
<dbReference type="Pfam" id="PF04570">
    <property type="entry name" value="zf-FLZ"/>
    <property type="match status" value="1"/>
</dbReference>
<feature type="domain" description="FLZ-type" evidence="5">
    <location>
        <begin position="60"/>
        <end position="104"/>
    </location>
</feature>
<dbReference type="EMBL" id="CM027684">
    <property type="protein sequence ID" value="KAG0529424.1"/>
    <property type="molecule type" value="Genomic_DNA"/>
</dbReference>
<dbReference type="OMA" id="FHACLAT"/>
<evidence type="ECO:0000256" key="1">
    <source>
        <dbReference type="ARBA" id="ARBA00009374"/>
    </source>
</evidence>
<dbReference type="PANTHER" id="PTHR46057">
    <property type="entry name" value="FCS-LIKE ZINC FINGER 1-RELATED"/>
    <property type="match status" value="1"/>
</dbReference>
<gene>
    <name evidence="6" type="ORF">BDA96_05G097300</name>
</gene>
<dbReference type="InterPro" id="IPR044533">
    <property type="entry name" value="FLZ1/2/3"/>
</dbReference>
<feature type="compositionally biased region" description="Basic and acidic residues" evidence="4">
    <location>
        <begin position="95"/>
        <end position="106"/>
    </location>
</feature>
<keyword evidence="2" id="KW-0479">Metal-binding</keyword>
<feature type="compositionally biased region" description="Basic and acidic residues" evidence="4">
    <location>
        <begin position="46"/>
        <end position="55"/>
    </location>
</feature>
<evidence type="ECO:0000313" key="6">
    <source>
        <dbReference type="EMBL" id="KAG0529424.1"/>
    </source>
</evidence>
<dbReference type="InterPro" id="IPR007650">
    <property type="entry name" value="Zf-FLZ_dom"/>
</dbReference>
<protein>
    <recommendedName>
        <fullName evidence="5">FLZ-type domain-containing protein</fullName>
    </recommendedName>
</protein>